<dbReference type="SUPFAM" id="SSF52540">
    <property type="entry name" value="P-loop containing nucleoside triphosphate hydrolases"/>
    <property type="match status" value="2"/>
</dbReference>
<organism evidence="6 7">
    <name type="scientific">Isoptericola cucumis</name>
    <dbReference type="NCBI Taxonomy" id="1776856"/>
    <lineage>
        <taxon>Bacteria</taxon>
        <taxon>Bacillati</taxon>
        <taxon>Actinomycetota</taxon>
        <taxon>Actinomycetes</taxon>
        <taxon>Micrococcales</taxon>
        <taxon>Promicromonosporaceae</taxon>
        <taxon>Isoptericola</taxon>
    </lineage>
</organism>
<dbReference type="RefSeq" id="WP_188524075.1">
    <property type="nucleotide sequence ID" value="NZ_BMDG01000008.1"/>
</dbReference>
<dbReference type="CDD" id="cd03216">
    <property type="entry name" value="ABC_Carb_Monos_I"/>
    <property type="match status" value="1"/>
</dbReference>
<dbReference type="Proteomes" id="UP000632535">
    <property type="component" value="Unassembled WGS sequence"/>
</dbReference>
<sequence>MNPSTPDAPERPDGAPAPLLSLEGVTKTFGPVTVVEDVTVHVRPGRVQVLLGENGAGKSTLIKMMSGIYQPDGGRVVVDGEAVTLPDVRAAEALGIATIHQELNLVPSMTVAENISLGRMPRRGGLLDRKAMRDTARRALERIGLDVDPGHQVGELGVARQQLVEIAKALSLDARILVLDEPTAALTRTEIDQLFRVVRELREAGVAMVFISHHLDEIAEIGDSVSVLRDGRLVDEVPATTPEPELVRLMVGRDIADQFPRRREHDGPDDVLLDVRGLTRSGVLQDVTFQARAGEVVGVAGLVGAGRTELLRSIAGADPYDSGTVLVEGRPLRRKDVAGAIRAGVGHVPEDRKTQGLVLGATVAENLGYATLRSTARAGFVDRAGQRSRARTVSEQLRVRMRDVDQTVGDLSGGNQQKVVFGRWVLAGSRVLLLDEPTRGVDVGARVEIYEFVNSVTAAGGAVVMVSSDLPEVLGMSDRILVMSGGHLAGELDAAGATQDQVMSLAVRDVDRDAEDRAEGAES</sequence>
<evidence type="ECO:0000256" key="2">
    <source>
        <dbReference type="ARBA" id="ARBA00022737"/>
    </source>
</evidence>
<accession>A0ABQ2B8L1</accession>
<dbReference type="Pfam" id="PF00005">
    <property type="entry name" value="ABC_tran"/>
    <property type="match status" value="2"/>
</dbReference>
<evidence type="ECO:0000256" key="1">
    <source>
        <dbReference type="ARBA" id="ARBA00022448"/>
    </source>
</evidence>
<keyword evidence="1" id="KW-0813">Transport</keyword>
<feature type="domain" description="ABC transporter" evidence="5">
    <location>
        <begin position="266"/>
        <end position="510"/>
    </location>
</feature>
<evidence type="ECO:0000256" key="4">
    <source>
        <dbReference type="ARBA" id="ARBA00022840"/>
    </source>
</evidence>
<feature type="domain" description="ABC transporter" evidence="5">
    <location>
        <begin position="20"/>
        <end position="255"/>
    </location>
</feature>
<dbReference type="InterPro" id="IPR003593">
    <property type="entry name" value="AAA+_ATPase"/>
</dbReference>
<comment type="caution">
    <text evidence="6">The sequence shown here is derived from an EMBL/GenBank/DDBJ whole genome shotgun (WGS) entry which is preliminary data.</text>
</comment>
<dbReference type="SMART" id="SM00382">
    <property type="entry name" value="AAA"/>
    <property type="match status" value="2"/>
</dbReference>
<dbReference type="InterPro" id="IPR003439">
    <property type="entry name" value="ABC_transporter-like_ATP-bd"/>
</dbReference>
<reference evidence="7" key="1">
    <citation type="journal article" date="2019" name="Int. J. Syst. Evol. Microbiol.">
        <title>The Global Catalogue of Microorganisms (GCM) 10K type strain sequencing project: providing services to taxonomists for standard genome sequencing and annotation.</title>
        <authorList>
            <consortium name="The Broad Institute Genomics Platform"/>
            <consortium name="The Broad Institute Genome Sequencing Center for Infectious Disease"/>
            <person name="Wu L."/>
            <person name="Ma J."/>
        </authorList>
    </citation>
    <scope>NUCLEOTIDE SEQUENCE [LARGE SCALE GENOMIC DNA]</scope>
    <source>
        <strain evidence="7">CCM 8653</strain>
    </source>
</reference>
<keyword evidence="2" id="KW-0677">Repeat</keyword>
<evidence type="ECO:0000256" key="3">
    <source>
        <dbReference type="ARBA" id="ARBA00022741"/>
    </source>
</evidence>
<evidence type="ECO:0000313" key="7">
    <source>
        <dbReference type="Proteomes" id="UP000632535"/>
    </source>
</evidence>
<dbReference type="InterPro" id="IPR017871">
    <property type="entry name" value="ABC_transporter-like_CS"/>
</dbReference>
<dbReference type="EMBL" id="BMDG01000008">
    <property type="protein sequence ID" value="GGI09276.1"/>
    <property type="molecule type" value="Genomic_DNA"/>
</dbReference>
<gene>
    <name evidence="6" type="primary">rbsA</name>
    <name evidence="6" type="ORF">GCM10007368_25360</name>
</gene>
<name>A0ABQ2B8L1_9MICO</name>
<proteinExistence type="predicted"/>
<evidence type="ECO:0000313" key="6">
    <source>
        <dbReference type="EMBL" id="GGI09276.1"/>
    </source>
</evidence>
<protein>
    <submittedName>
        <fullName evidence="6">Ribose import ATP-binding protein RbsA</fullName>
    </submittedName>
</protein>
<dbReference type="PANTHER" id="PTHR43790">
    <property type="entry name" value="CARBOHYDRATE TRANSPORT ATP-BINDING PROTEIN MG119-RELATED"/>
    <property type="match status" value="1"/>
</dbReference>
<dbReference type="CDD" id="cd03215">
    <property type="entry name" value="ABC_Carb_Monos_II"/>
    <property type="match status" value="1"/>
</dbReference>
<dbReference type="PANTHER" id="PTHR43790:SF9">
    <property type="entry name" value="GALACTOFURANOSE TRANSPORTER ATP-BINDING PROTEIN YTFR"/>
    <property type="match status" value="1"/>
</dbReference>
<dbReference type="InterPro" id="IPR027417">
    <property type="entry name" value="P-loop_NTPase"/>
</dbReference>
<dbReference type="InterPro" id="IPR050107">
    <property type="entry name" value="ABC_carbohydrate_import_ATPase"/>
</dbReference>
<dbReference type="PROSITE" id="PS00211">
    <property type="entry name" value="ABC_TRANSPORTER_1"/>
    <property type="match status" value="1"/>
</dbReference>
<keyword evidence="3" id="KW-0547">Nucleotide-binding</keyword>
<dbReference type="PROSITE" id="PS50893">
    <property type="entry name" value="ABC_TRANSPORTER_2"/>
    <property type="match status" value="2"/>
</dbReference>
<dbReference type="Gene3D" id="3.40.50.300">
    <property type="entry name" value="P-loop containing nucleotide triphosphate hydrolases"/>
    <property type="match status" value="2"/>
</dbReference>
<dbReference type="GO" id="GO:0005524">
    <property type="term" value="F:ATP binding"/>
    <property type="evidence" value="ECO:0007669"/>
    <property type="project" value="UniProtKB-KW"/>
</dbReference>
<keyword evidence="7" id="KW-1185">Reference proteome</keyword>
<evidence type="ECO:0000259" key="5">
    <source>
        <dbReference type="PROSITE" id="PS50893"/>
    </source>
</evidence>
<keyword evidence="4 6" id="KW-0067">ATP-binding</keyword>